<accession>A0A2P7V2Q5</accession>
<dbReference type="SUPFAM" id="SSF101898">
    <property type="entry name" value="NHL repeat"/>
    <property type="match status" value="1"/>
</dbReference>
<evidence type="ECO:0000313" key="1">
    <source>
        <dbReference type="EMBL" id="PSJ93504.1"/>
    </source>
</evidence>
<organism evidence="1 2">
    <name type="scientific">Brevibacillus fortis</name>
    <dbReference type="NCBI Taxonomy" id="2126352"/>
    <lineage>
        <taxon>Bacteria</taxon>
        <taxon>Bacillati</taxon>
        <taxon>Bacillota</taxon>
        <taxon>Bacilli</taxon>
        <taxon>Bacillales</taxon>
        <taxon>Paenibacillaceae</taxon>
        <taxon>Brevibacillus</taxon>
    </lineage>
</organism>
<dbReference type="OrthoDB" id="1665149at2"/>
<dbReference type="Gene3D" id="3.90.1720.10">
    <property type="entry name" value="endopeptidase domain like (from Nostoc punctiforme)"/>
    <property type="match status" value="1"/>
</dbReference>
<dbReference type="Gene3D" id="2.120.10.30">
    <property type="entry name" value="TolB, C-terminal domain"/>
    <property type="match status" value="1"/>
</dbReference>
<dbReference type="EMBL" id="PXZM01000029">
    <property type="protein sequence ID" value="PSJ93504.1"/>
    <property type="molecule type" value="Genomic_DNA"/>
</dbReference>
<evidence type="ECO:0000313" key="2">
    <source>
        <dbReference type="Proteomes" id="UP000240419"/>
    </source>
</evidence>
<dbReference type="Proteomes" id="UP000240419">
    <property type="component" value="Unassembled WGS sequence"/>
</dbReference>
<dbReference type="AlphaFoldDB" id="A0A2P7V2Q5"/>
<sequence length="539" mass="60163">MFSSKHIKGIVASVLGVSLAISGSSVLAGSKDNSSADKVLKVDVGSGSGEIAYSSDEELEDIELRGPKSFAVSGSGEFFILDTIGHQIEVYDQSGNSERTIDLPEDKEFFDVEIDEDNNIYVLSDLGHVLQFKNGKLENEIQVPVNQKRFEISGLFFNRDNEIGVRLLDDTELSLNKGKRALKEEPTFEVKSIDDNTVELVTSDQKVEVSYDHVPVETALLKSTEEGEQLIVEKEAVIGEGLYVETRVGRYQDGEQIGTALAIPTKDTYFTSIPFKFLYVKKEGKAYLMITKKNSVEIYELPFTEEKKTNIDKQLLKKIQPEDKHNVAFFDEEKVEIRSSKAKAQVNDWYTALQRAEEMTYISWDYNPKKMKTSSTKNTTPPDHLAKVTKTVEEQGIPYNWGGYDGVDTSNSSGDNFKDSISNGDTAGNVNTNLDYRSSGTAGIDCSGFISSAYELGDKYGTSNLTKKFKKTSWYDFQAGDIGLRKGHVWMLESVKKGTDNPKGFYTYEATTDGTGDKAKSYYRSWDDAQSYTPHTIKE</sequence>
<reference evidence="1 2" key="1">
    <citation type="submission" date="2018-03" db="EMBL/GenBank/DDBJ databases">
        <title>Brevisbacillus phylogenomics.</title>
        <authorList>
            <person name="Dunlap C."/>
        </authorList>
    </citation>
    <scope>NUCLEOTIDE SEQUENCE [LARGE SCALE GENOMIC DNA]</scope>
    <source>
        <strain evidence="1 2">NRRL NRS-1210</strain>
    </source>
</reference>
<comment type="caution">
    <text evidence="1">The sequence shown here is derived from an EMBL/GenBank/DDBJ whole genome shotgun (WGS) entry which is preliminary data.</text>
</comment>
<dbReference type="InterPro" id="IPR011042">
    <property type="entry name" value="6-blade_b-propeller_TolB-like"/>
</dbReference>
<proteinExistence type="predicted"/>
<keyword evidence="2" id="KW-1185">Reference proteome</keyword>
<protein>
    <submittedName>
        <fullName evidence="1">Uncharacterized protein</fullName>
    </submittedName>
</protein>
<name>A0A2P7V2Q5_9BACL</name>
<dbReference type="RefSeq" id="WP_106840194.1">
    <property type="nucleotide sequence ID" value="NZ_JBCNIW010000002.1"/>
</dbReference>
<gene>
    <name evidence="1" type="ORF">C7R93_18475</name>
</gene>